<dbReference type="GeneID" id="108563473"/>
<gene>
    <name evidence="2" type="primary">LOC108563473</name>
</gene>
<organism evidence="1 2">
    <name type="scientific">Nicrophorus vespilloides</name>
    <name type="common">Boreal carrion beetle</name>
    <dbReference type="NCBI Taxonomy" id="110193"/>
    <lineage>
        <taxon>Eukaryota</taxon>
        <taxon>Metazoa</taxon>
        <taxon>Ecdysozoa</taxon>
        <taxon>Arthropoda</taxon>
        <taxon>Hexapoda</taxon>
        <taxon>Insecta</taxon>
        <taxon>Pterygota</taxon>
        <taxon>Neoptera</taxon>
        <taxon>Endopterygota</taxon>
        <taxon>Coleoptera</taxon>
        <taxon>Polyphaga</taxon>
        <taxon>Staphyliniformia</taxon>
        <taxon>Silphidae</taxon>
        <taxon>Nicrophorinae</taxon>
        <taxon>Nicrophorus</taxon>
    </lineage>
</organism>
<name>A0ABM1MSU2_NICVS</name>
<sequence length="476" mass="54425">MNEEIDESEFYHQDFTTASKWELFIARIEEIIHDWKSTSTKDGRKLLRLGSFESQCEILPFADVDFSLTYYKKDGVCEDEQKPKNPIENGFDFELDEGVNSHGDYCLSLWYGLEEYIVLSPLNSNSLVSESEIKILLSSLNAVVGNVNCDLPLFVQIREKWQRCYLGVFEGNGTRTNFEMVHLRKGPQHCQYLTGLVDLFKTKLMSPLPLDPIIVSVQTTYQLTDFGNYVWRQDITDNEIENCTNSILMLPLGVTVDPIASINLKATWNDVPEMMIVDSENYSNFDPTQAEKWSVSVDITDQPICLLSDCLTDFLHVLGNASTIYDCLGDYAQPPETSNPLDLLTEPKVPTISSVLKRAARNSSRKTRKGVAPLSEEVLVPMLYFLFPDAEEDSHNVYSDPLKKDEGNNEYDVASKYEDMFKGFKTCRMDSLVWRLSIVLSQALHSLGANRAFAHIWFEFVQEMRYRWEKSIMIPG</sequence>
<evidence type="ECO:0000313" key="1">
    <source>
        <dbReference type="Proteomes" id="UP000695000"/>
    </source>
</evidence>
<dbReference type="Proteomes" id="UP000695000">
    <property type="component" value="Unplaced"/>
</dbReference>
<keyword evidence="1" id="KW-1185">Reference proteome</keyword>
<dbReference type="PANTHER" id="PTHR21422">
    <property type="entry name" value="RAB3 GTPASE-ACTIVATING PROTEIN CATALYTIC SUBUNIT"/>
    <property type="match status" value="1"/>
</dbReference>
<dbReference type="PANTHER" id="PTHR21422:SF9">
    <property type="entry name" value="RAB3 GTPASE-ACTIVATING PROTEIN CATALYTIC SUBUNIT"/>
    <property type="match status" value="1"/>
</dbReference>
<protein>
    <submittedName>
        <fullName evidence="2">Rab3 GTPase-activating protein catalytic subunit-like</fullName>
    </submittedName>
</protein>
<evidence type="ECO:0000313" key="2">
    <source>
        <dbReference type="RefSeq" id="XP_017777642.1"/>
    </source>
</evidence>
<accession>A0ABM1MSU2</accession>
<proteinExistence type="predicted"/>
<dbReference type="InterPro" id="IPR045700">
    <property type="entry name" value="Rab3GAP1"/>
</dbReference>
<dbReference type="RefSeq" id="XP_017777642.1">
    <property type="nucleotide sequence ID" value="XM_017922153.1"/>
</dbReference>
<reference evidence="2" key="1">
    <citation type="submission" date="2025-08" db="UniProtKB">
        <authorList>
            <consortium name="RefSeq"/>
        </authorList>
    </citation>
    <scope>IDENTIFICATION</scope>
    <source>
        <tissue evidence="2">Whole Larva</tissue>
    </source>
</reference>